<evidence type="ECO:0000256" key="5">
    <source>
        <dbReference type="SAM" id="MobiDB-lite"/>
    </source>
</evidence>
<reference evidence="7" key="1">
    <citation type="submission" date="2019-11" db="UniProtKB">
        <authorList>
            <consortium name="WormBaseParasite"/>
        </authorList>
    </citation>
    <scope>IDENTIFICATION</scope>
</reference>
<evidence type="ECO:0000256" key="3">
    <source>
        <dbReference type="ARBA" id="ARBA00023163"/>
    </source>
</evidence>
<dbReference type="WBParaSite" id="MCU_000289-RA">
    <property type="protein sequence ID" value="MCU_000289-RA"/>
    <property type="gene ID" value="MCU_000289"/>
</dbReference>
<evidence type="ECO:0000256" key="4">
    <source>
        <dbReference type="ARBA" id="ARBA00023242"/>
    </source>
</evidence>
<evidence type="ECO:0000259" key="6">
    <source>
        <dbReference type="Pfam" id="PF05225"/>
    </source>
</evidence>
<keyword evidence="1" id="KW-0805">Transcription regulation</keyword>
<sequence>MPCHLVPRNPTSADGKRATYPHRRPYTAAELASAVKAICSGQLGTRRAASIYGIPRSTLRNKICKLNEIKKNEEKLRGGQPISLSDFVQQVTWAETPQNELSIKKSAKSAKVGDQCSSFMTVPSRLASVFKVNCRFAAAERPPRSPHRIPGIEEDSRHVAGPAVKSTTAKTKLRSTRP</sequence>
<dbReference type="AlphaFoldDB" id="A0A5K3EG56"/>
<feature type="region of interest" description="Disordered" evidence="5">
    <location>
        <begin position="140"/>
        <end position="178"/>
    </location>
</feature>
<dbReference type="Pfam" id="PF05225">
    <property type="entry name" value="HTH_psq"/>
    <property type="match status" value="1"/>
</dbReference>
<accession>A0A5K3EG56</accession>
<dbReference type="PANTHER" id="PTHR21545">
    <property type="entry name" value="TRANSCRIPTION FACTOR MLR1/2"/>
    <property type="match status" value="1"/>
</dbReference>
<dbReference type="InterPro" id="IPR007889">
    <property type="entry name" value="HTH_Psq"/>
</dbReference>
<protein>
    <submittedName>
        <fullName evidence="7">HTH psq-type domain-containing protein</fullName>
    </submittedName>
</protein>
<dbReference type="GO" id="GO:0005634">
    <property type="term" value="C:nucleus"/>
    <property type="evidence" value="ECO:0007669"/>
    <property type="project" value="TreeGrafter"/>
</dbReference>
<organism evidence="7">
    <name type="scientific">Mesocestoides corti</name>
    <name type="common">Flatworm</name>
    <dbReference type="NCBI Taxonomy" id="53468"/>
    <lineage>
        <taxon>Eukaryota</taxon>
        <taxon>Metazoa</taxon>
        <taxon>Spiralia</taxon>
        <taxon>Lophotrochozoa</taxon>
        <taxon>Platyhelminthes</taxon>
        <taxon>Cestoda</taxon>
        <taxon>Eucestoda</taxon>
        <taxon>Cyclophyllidea</taxon>
        <taxon>Mesocestoididae</taxon>
        <taxon>Mesocestoides</taxon>
    </lineage>
</organism>
<dbReference type="GO" id="GO:0003677">
    <property type="term" value="F:DNA binding"/>
    <property type="evidence" value="ECO:0007669"/>
    <property type="project" value="UniProtKB-KW"/>
</dbReference>
<evidence type="ECO:0000313" key="7">
    <source>
        <dbReference type="WBParaSite" id="MCU_000289-RA"/>
    </source>
</evidence>
<feature type="domain" description="HTH psq-type" evidence="6">
    <location>
        <begin position="29"/>
        <end position="66"/>
    </location>
</feature>
<keyword evidence="4" id="KW-0539">Nucleus</keyword>
<evidence type="ECO:0000256" key="2">
    <source>
        <dbReference type="ARBA" id="ARBA00023125"/>
    </source>
</evidence>
<dbReference type="GO" id="GO:0006357">
    <property type="term" value="P:regulation of transcription by RNA polymerase II"/>
    <property type="evidence" value="ECO:0007669"/>
    <property type="project" value="TreeGrafter"/>
</dbReference>
<dbReference type="Gene3D" id="1.10.10.60">
    <property type="entry name" value="Homeodomain-like"/>
    <property type="match status" value="1"/>
</dbReference>
<keyword evidence="3" id="KW-0804">Transcription</keyword>
<keyword evidence="2" id="KW-0238">DNA-binding</keyword>
<dbReference type="PANTHER" id="PTHR21545:SF13">
    <property type="entry name" value="ECDYSONE-INDUCED PROTEIN 93F, ISOFORM C"/>
    <property type="match status" value="1"/>
</dbReference>
<dbReference type="InterPro" id="IPR009057">
    <property type="entry name" value="Homeodomain-like_sf"/>
</dbReference>
<proteinExistence type="predicted"/>
<dbReference type="SUPFAM" id="SSF46689">
    <property type="entry name" value="Homeodomain-like"/>
    <property type="match status" value="1"/>
</dbReference>
<evidence type="ECO:0000256" key="1">
    <source>
        <dbReference type="ARBA" id="ARBA00023015"/>
    </source>
</evidence>
<name>A0A5K3EG56_MESCO</name>